<dbReference type="InterPro" id="IPR036249">
    <property type="entry name" value="Thioredoxin-like_sf"/>
</dbReference>
<dbReference type="GO" id="GO:0009055">
    <property type="term" value="F:electron transfer activity"/>
    <property type="evidence" value="ECO:0007669"/>
    <property type="project" value="TreeGrafter"/>
</dbReference>
<sequence>MTQPNVIIYSTPTCHFCHAAKEFFAANGITFTDHNVATDLEKRKEMIAKSGQMGVPVITVEDPSNPSGQAELIVGFDEAKLKELLAV</sequence>
<dbReference type="PANTHER" id="PTHR34386">
    <property type="entry name" value="GLUTAREDOXIN"/>
    <property type="match status" value="1"/>
</dbReference>
<dbReference type="InterPro" id="IPR004045">
    <property type="entry name" value="Glutathione_S-Trfase_N"/>
</dbReference>
<dbReference type="PANTHER" id="PTHR34386:SF1">
    <property type="entry name" value="GLUTAREDOXIN-LIKE PROTEIN NRDH"/>
    <property type="match status" value="1"/>
</dbReference>
<dbReference type="Gene3D" id="3.40.30.10">
    <property type="entry name" value="Glutaredoxin"/>
    <property type="match status" value="1"/>
</dbReference>
<dbReference type="Pfam" id="PF00462">
    <property type="entry name" value="Glutaredoxin"/>
    <property type="match status" value="1"/>
</dbReference>
<comment type="caution">
    <text evidence="2">The sequence shown here is derived from an EMBL/GenBank/DDBJ whole genome shotgun (WGS) entry which is preliminary data.</text>
</comment>
<evidence type="ECO:0000313" key="3">
    <source>
        <dbReference type="Proteomes" id="UP000034589"/>
    </source>
</evidence>
<dbReference type="CDD" id="cd02976">
    <property type="entry name" value="NrdH"/>
    <property type="match status" value="1"/>
</dbReference>
<organism evidence="2 3">
    <name type="scientific">Candidatus Kaiserbacteria bacterium GW2011_GWC2_49_12</name>
    <dbReference type="NCBI Taxonomy" id="1618675"/>
    <lineage>
        <taxon>Bacteria</taxon>
        <taxon>Candidatus Kaiseribacteriota</taxon>
    </lineage>
</organism>
<evidence type="ECO:0000313" key="2">
    <source>
        <dbReference type="EMBL" id="KKW07008.1"/>
    </source>
</evidence>
<dbReference type="GO" id="GO:0045454">
    <property type="term" value="P:cell redox homeostasis"/>
    <property type="evidence" value="ECO:0007669"/>
    <property type="project" value="TreeGrafter"/>
</dbReference>
<dbReference type="PROSITE" id="PS51354">
    <property type="entry name" value="GLUTAREDOXIN_2"/>
    <property type="match status" value="1"/>
</dbReference>
<dbReference type="PROSITE" id="PS50404">
    <property type="entry name" value="GST_NTER"/>
    <property type="match status" value="1"/>
</dbReference>
<reference evidence="2 3" key="1">
    <citation type="journal article" date="2015" name="Nature">
        <title>rRNA introns, odd ribosomes, and small enigmatic genomes across a large radiation of phyla.</title>
        <authorList>
            <person name="Brown C.T."/>
            <person name="Hug L.A."/>
            <person name="Thomas B.C."/>
            <person name="Sharon I."/>
            <person name="Castelle C.J."/>
            <person name="Singh A."/>
            <person name="Wilkins M.J."/>
            <person name="Williams K.H."/>
            <person name="Banfield J.F."/>
        </authorList>
    </citation>
    <scope>NUCLEOTIDE SEQUENCE [LARGE SCALE GENOMIC DNA]</scope>
</reference>
<feature type="domain" description="GST N-terminal" evidence="1">
    <location>
        <begin position="4"/>
        <end position="87"/>
    </location>
</feature>
<proteinExistence type="predicted"/>
<name>A0A0G1VKI1_9BACT</name>
<evidence type="ECO:0000259" key="1">
    <source>
        <dbReference type="PROSITE" id="PS50404"/>
    </source>
</evidence>
<dbReference type="AlphaFoldDB" id="A0A0G1VKI1"/>
<dbReference type="InterPro" id="IPR051548">
    <property type="entry name" value="Grx-like_ET"/>
</dbReference>
<protein>
    <submittedName>
        <fullName evidence="2">Glutaredoxin-like protein, YruB-family</fullName>
    </submittedName>
</protein>
<dbReference type="EMBL" id="LCPV01000021">
    <property type="protein sequence ID" value="KKW07008.1"/>
    <property type="molecule type" value="Genomic_DNA"/>
</dbReference>
<dbReference type="InterPro" id="IPR002109">
    <property type="entry name" value="Glutaredoxin"/>
</dbReference>
<accession>A0A0G1VKI1</accession>
<dbReference type="SUPFAM" id="SSF52833">
    <property type="entry name" value="Thioredoxin-like"/>
    <property type="match status" value="1"/>
</dbReference>
<gene>
    <name evidence="2" type="ORF">UY39_C0021G0009</name>
</gene>
<dbReference type="Proteomes" id="UP000034589">
    <property type="component" value="Unassembled WGS sequence"/>
</dbReference>